<gene>
    <name evidence="14" type="ORF">IRY55_02430</name>
</gene>
<feature type="transmembrane region" description="Helical" evidence="12">
    <location>
        <begin position="158"/>
        <end position="175"/>
    </location>
</feature>
<protein>
    <submittedName>
        <fullName evidence="14">LTA synthase family protein</fullName>
    </submittedName>
</protein>
<keyword evidence="3 7" id="KW-1003">Cell membrane</keyword>
<keyword evidence="5 12" id="KW-1133">Transmembrane helix</keyword>
<feature type="binding site" evidence="9">
    <location>
        <position position="416"/>
    </location>
    <ligand>
        <name>substrate</name>
    </ligand>
</feature>
<reference evidence="14" key="1">
    <citation type="submission" date="2020-11" db="EMBL/GenBank/DDBJ databases">
        <title>Multidrug resistant novel bacterium Savagea serpentis sp. nov., isolated from the scats of a vine snake (Ahaetulla nasuta).</title>
        <authorList>
            <person name="Venkata Ramana V."/>
            <person name="Vikas Patil S."/>
            <person name="Yogita Lugani V."/>
        </authorList>
    </citation>
    <scope>NUCLEOTIDE SEQUENCE</scope>
    <source>
        <strain evidence="14">SN6</strain>
    </source>
</reference>
<evidence type="ECO:0000256" key="10">
    <source>
        <dbReference type="PIRSR" id="PIRSR005091-3"/>
    </source>
</evidence>
<feature type="active site" evidence="8">
    <location>
        <position position="301"/>
    </location>
</feature>
<dbReference type="PANTHER" id="PTHR47371">
    <property type="entry name" value="LIPOTEICHOIC ACID SYNTHASE"/>
    <property type="match status" value="1"/>
</dbReference>
<feature type="transmembrane region" description="Helical" evidence="12">
    <location>
        <begin position="42"/>
        <end position="62"/>
    </location>
</feature>
<feature type="domain" description="Sulfatase N-terminal" evidence="13">
    <location>
        <begin position="249"/>
        <end position="540"/>
    </location>
</feature>
<feature type="region of interest" description="Disordered" evidence="11">
    <location>
        <begin position="620"/>
        <end position="646"/>
    </location>
</feature>
<dbReference type="GO" id="GO:0005886">
    <property type="term" value="C:plasma membrane"/>
    <property type="evidence" value="ECO:0007669"/>
    <property type="project" value="UniProtKB-SubCell"/>
</dbReference>
<accession>A0A8J7G1Z0</accession>
<dbReference type="EMBL" id="JADKPV010000001">
    <property type="protein sequence ID" value="MBF4500207.1"/>
    <property type="molecule type" value="Genomic_DNA"/>
</dbReference>
<feature type="binding site" evidence="10">
    <location>
        <position position="301"/>
    </location>
    <ligand>
        <name>Mn(2+)</name>
        <dbReference type="ChEBI" id="CHEBI:29035"/>
    </ligand>
</feature>
<feature type="transmembrane region" description="Helical" evidence="12">
    <location>
        <begin position="113"/>
        <end position="137"/>
    </location>
</feature>
<evidence type="ECO:0000259" key="13">
    <source>
        <dbReference type="Pfam" id="PF00884"/>
    </source>
</evidence>
<evidence type="ECO:0000256" key="1">
    <source>
        <dbReference type="ARBA" id="ARBA00004651"/>
    </source>
</evidence>
<name>A0A8J7G1Z0_9BACL</name>
<dbReference type="PANTHER" id="PTHR47371:SF1">
    <property type="entry name" value="LIPOTEICHOIC ACID SYNTHASE-LIKE YQGS"/>
    <property type="match status" value="1"/>
</dbReference>
<dbReference type="SUPFAM" id="SSF53649">
    <property type="entry name" value="Alkaline phosphatase-like"/>
    <property type="match status" value="1"/>
</dbReference>
<evidence type="ECO:0000256" key="4">
    <source>
        <dbReference type="ARBA" id="ARBA00022692"/>
    </source>
</evidence>
<evidence type="ECO:0000256" key="11">
    <source>
        <dbReference type="SAM" id="MobiDB-lite"/>
    </source>
</evidence>
<dbReference type="PIRSF" id="PIRSF005091">
    <property type="entry name" value="Mmb_sulf_HI1246"/>
    <property type="match status" value="1"/>
</dbReference>
<evidence type="ECO:0000256" key="8">
    <source>
        <dbReference type="PIRSR" id="PIRSR005091-1"/>
    </source>
</evidence>
<keyword evidence="15" id="KW-1185">Reference proteome</keyword>
<evidence type="ECO:0000313" key="14">
    <source>
        <dbReference type="EMBL" id="MBF4500207.1"/>
    </source>
</evidence>
<evidence type="ECO:0000256" key="7">
    <source>
        <dbReference type="PIRNR" id="PIRNR005091"/>
    </source>
</evidence>
<evidence type="ECO:0000256" key="2">
    <source>
        <dbReference type="ARBA" id="ARBA00009983"/>
    </source>
</evidence>
<dbReference type="Gene3D" id="3.40.720.10">
    <property type="entry name" value="Alkaline Phosphatase, subunit A"/>
    <property type="match status" value="1"/>
</dbReference>
<keyword evidence="4 12" id="KW-0812">Transmembrane</keyword>
<evidence type="ECO:0000256" key="12">
    <source>
        <dbReference type="SAM" id="Phobius"/>
    </source>
</evidence>
<dbReference type="RefSeq" id="WP_194561657.1">
    <property type="nucleotide sequence ID" value="NZ_JADKPV010000001.1"/>
</dbReference>
<comment type="caution">
    <text evidence="14">The sequence shown here is derived from an EMBL/GenBank/DDBJ whole genome shotgun (WGS) entry which is preliminary data.</text>
</comment>
<evidence type="ECO:0000256" key="5">
    <source>
        <dbReference type="ARBA" id="ARBA00022989"/>
    </source>
</evidence>
<dbReference type="Proteomes" id="UP000622653">
    <property type="component" value="Unassembled WGS sequence"/>
</dbReference>
<dbReference type="InterPro" id="IPR050448">
    <property type="entry name" value="OpgB/LTA_synthase_biosynth"/>
</dbReference>
<dbReference type="InterPro" id="IPR000917">
    <property type="entry name" value="Sulfatase_N"/>
</dbReference>
<proteinExistence type="inferred from homology"/>
<evidence type="ECO:0000313" key="15">
    <source>
        <dbReference type="Proteomes" id="UP000622653"/>
    </source>
</evidence>
<comment type="subcellular location">
    <subcellularLocation>
        <location evidence="1">Cell membrane</location>
        <topology evidence="1">Multi-pass membrane protein</topology>
    </subcellularLocation>
</comment>
<comment type="similarity">
    <text evidence="2 7">Belongs to the LTA synthase family.</text>
</comment>
<feature type="binding site" evidence="10">
    <location>
        <position position="475"/>
    </location>
    <ligand>
        <name>Mn(2+)</name>
        <dbReference type="ChEBI" id="CHEBI:29035"/>
    </ligand>
</feature>
<feature type="binding site" evidence="10">
    <location>
        <position position="476"/>
    </location>
    <ligand>
        <name>Mn(2+)</name>
        <dbReference type="ChEBI" id="CHEBI:29035"/>
    </ligand>
</feature>
<feature type="compositionally biased region" description="Polar residues" evidence="11">
    <location>
        <begin position="622"/>
        <end position="631"/>
    </location>
</feature>
<evidence type="ECO:0000256" key="3">
    <source>
        <dbReference type="ARBA" id="ARBA00022475"/>
    </source>
</evidence>
<dbReference type="Pfam" id="PF00884">
    <property type="entry name" value="Sulfatase"/>
    <property type="match status" value="1"/>
</dbReference>
<feature type="transmembrane region" description="Helical" evidence="12">
    <location>
        <begin position="69"/>
        <end position="93"/>
    </location>
</feature>
<keyword evidence="9" id="KW-0464">Manganese</keyword>
<evidence type="ECO:0000256" key="9">
    <source>
        <dbReference type="PIRSR" id="PIRSR005091-2"/>
    </source>
</evidence>
<organism evidence="14 15">
    <name type="scientific">Savagea serpentis</name>
    <dbReference type="NCBI Taxonomy" id="2785297"/>
    <lineage>
        <taxon>Bacteria</taxon>
        <taxon>Bacillati</taxon>
        <taxon>Bacillota</taxon>
        <taxon>Bacilli</taxon>
        <taxon>Bacillales</taxon>
        <taxon>Caryophanaceae</taxon>
        <taxon>Savagea</taxon>
    </lineage>
</organism>
<sequence>MKQSNWKKHSVLIIAIIATWLTTYFSYLMSFNLKIDNVVQQFILFLNPLSFLLFVYGVALFIKTPKRRNVYILSVSVITSIIMFANAVFYRFFSDFITLPLLFQTSNFKDLSGSAFANMNFTDLFFFTDVVIIYIAMKWLPTVSEQQVTKRQHTLGRKLYFVVSATILMFNLGLAEAERPQLLSRSFDRELLVKNIGAYNYHLYDVFLQSKSHAQRVLADGSELVEIQNYANAKYAEPNEEMFGLAKDRNVILITLESLQTFVMNNTMDGHVITPFLNELSQDKDTIYFPNFYHQTGLGKTSDSEFIVENSLYPRNGSAVFFTHSGNKYQSLSSRLGENGYATSVMHANNRSFWNRDIMYRALDIDQFYDVASYDIGENDAVNWGMKDIPFLEQSAEMMQHFQQPFATRMILLTNHHPFTLDEEDMYIPKYTSNSRTLNNYFQTVRYMDEAVKLFFEDLKEKGLYDNSIIVMYGDHYGISENHNKAMGMYLDKEITPYDNAMLQKVPLFIHIPGSNKGEVREQLGGQLDIRPTLLHLLGIESRGDIQFGQDLFSEDYDPFVIFRDGRFVTPEYVYAHEICYDTETGEEVDIANCETSFDRVSEELDYSERLINGDLLRFKTDQSNGENGPTLQDGKPNPEIRSLPQ</sequence>
<keyword evidence="6 7" id="KW-0472">Membrane</keyword>
<feature type="transmembrane region" description="Helical" evidence="12">
    <location>
        <begin position="12"/>
        <end position="30"/>
    </location>
</feature>
<keyword evidence="9" id="KW-0479">Metal-binding</keyword>
<dbReference type="CDD" id="cd16015">
    <property type="entry name" value="LTA_synthase"/>
    <property type="match status" value="1"/>
</dbReference>
<dbReference type="AlphaFoldDB" id="A0A8J7G1Z0"/>
<evidence type="ECO:0000256" key="6">
    <source>
        <dbReference type="ARBA" id="ARBA00023136"/>
    </source>
</evidence>
<dbReference type="InterPro" id="IPR017850">
    <property type="entry name" value="Alkaline_phosphatase_core_sf"/>
</dbReference>
<dbReference type="GO" id="GO:0046872">
    <property type="term" value="F:metal ion binding"/>
    <property type="evidence" value="ECO:0007669"/>
    <property type="project" value="UniProtKB-KW"/>
</dbReference>
<dbReference type="Gene3D" id="3.30.1120.170">
    <property type="match status" value="1"/>
</dbReference>
<feature type="binding site" evidence="10">
    <location>
        <position position="257"/>
    </location>
    <ligand>
        <name>Mn(2+)</name>
        <dbReference type="ChEBI" id="CHEBI:29035"/>
    </ligand>
</feature>
<dbReference type="InterPro" id="IPR012160">
    <property type="entry name" value="LtaS-like"/>
</dbReference>